<evidence type="ECO:0000256" key="8">
    <source>
        <dbReference type="ARBA" id="ARBA00022989"/>
    </source>
</evidence>
<feature type="transmembrane region" description="Helical" evidence="15">
    <location>
        <begin position="81"/>
        <end position="105"/>
    </location>
</feature>
<feature type="transmembrane region" description="Helical" evidence="15">
    <location>
        <begin position="241"/>
        <end position="261"/>
    </location>
</feature>
<feature type="transmembrane region" description="Helical" evidence="15">
    <location>
        <begin position="20"/>
        <end position="38"/>
    </location>
</feature>
<keyword evidence="6 15" id="KW-0769">Symport</keyword>
<dbReference type="PANTHER" id="PTHR48086:SF3">
    <property type="entry name" value="SODIUM_PROLINE SYMPORTER"/>
    <property type="match status" value="1"/>
</dbReference>
<dbReference type="InterPro" id="IPR050277">
    <property type="entry name" value="Sodium:Solute_Symporter"/>
</dbReference>
<dbReference type="RefSeq" id="WP_111715820.1">
    <property type="nucleotide sequence ID" value="NZ_CP073819.1"/>
</dbReference>
<dbReference type="NCBIfam" id="TIGR02121">
    <property type="entry name" value="Na_Pro_sym"/>
    <property type="match status" value="1"/>
</dbReference>
<dbReference type="InterPro" id="IPR038377">
    <property type="entry name" value="Na/Glc_symporter_sf"/>
</dbReference>
<proteinExistence type="inferred from homology"/>
<keyword evidence="5 15" id="KW-0812">Transmembrane</keyword>
<dbReference type="GO" id="GO:0031402">
    <property type="term" value="F:sodium ion binding"/>
    <property type="evidence" value="ECO:0007669"/>
    <property type="project" value="UniProtKB-UniRule"/>
</dbReference>
<evidence type="ECO:0000256" key="4">
    <source>
        <dbReference type="ARBA" id="ARBA00022475"/>
    </source>
</evidence>
<evidence type="ECO:0000313" key="16">
    <source>
        <dbReference type="EMBL" id="RAK45126.1"/>
    </source>
</evidence>
<feature type="transmembrane region" description="Helical" evidence="15">
    <location>
        <begin position="469"/>
        <end position="491"/>
    </location>
</feature>
<comment type="subcellular location">
    <subcellularLocation>
        <location evidence="1 15">Cell membrane</location>
        <topology evidence="1 15">Multi-pass membrane protein</topology>
    </subcellularLocation>
</comment>
<feature type="transmembrane region" description="Helical" evidence="15">
    <location>
        <begin position="329"/>
        <end position="362"/>
    </location>
</feature>
<dbReference type="Proteomes" id="UP000249808">
    <property type="component" value="Unassembled WGS sequence"/>
</dbReference>
<dbReference type="Pfam" id="PF00474">
    <property type="entry name" value="SSF"/>
    <property type="match status" value="1"/>
</dbReference>
<evidence type="ECO:0000256" key="5">
    <source>
        <dbReference type="ARBA" id="ARBA00022692"/>
    </source>
</evidence>
<accession>A0A327ZSU1</accession>
<evidence type="ECO:0000313" key="17">
    <source>
        <dbReference type="Proteomes" id="UP000249808"/>
    </source>
</evidence>
<dbReference type="InterPro" id="IPR001734">
    <property type="entry name" value="Na/solute_symporter"/>
</dbReference>
<gene>
    <name evidence="16" type="primary">putP</name>
    <name evidence="16" type="ORF">BHU61_07400</name>
</gene>
<evidence type="ECO:0000256" key="13">
    <source>
        <dbReference type="ARBA" id="ARBA00033708"/>
    </source>
</evidence>
<dbReference type="EMBL" id="PZJH01000002">
    <property type="protein sequence ID" value="RAK45126.1"/>
    <property type="molecule type" value="Genomic_DNA"/>
</dbReference>
<sequence>MFLLGNTFQNVKIEATWMTYVMIAVYFLILLGIGYYAYKQSTSTLDEYMLGGRNLGALVTALSAGAADMSGWMLMGLPGEVYSVGLSATWIAIGLTVGAWLNYILVAPRLRVYTELADNAITLPDFFEKRVSDHTRILKIISGLVIVVFFTLYTQAGMVSGGVLFESAFGLNYHVGLILTAGIVILYTLFGGYLAVSLTDFFQGVIMLIALVLVPIVALLRLNGLDTFNTITELEPTNLDWFKGTTTIGIISAVAWGLGYFGQPHIIVRFMSIKSHRKLPAARRIGISWMAVSLIGACMTGLIGIAFVNKSGVKLENPETIFVMMSQVLFHPLIAGFFLAAILAAIMSTISSQLLVTSSALTQDFYMLLKKTDINDVTREKEFVLVGRLSVLFVAIVAGAIAWNPNETILAYVGKAWAGFGAAFGPLVLLSLFWKGLSKNGAMTGMVLGALTVIFWIIMQSVLGDDKGIFVLYEIIPGFIISFVSTVLVSLMTPKPEQRIIDEFDEMKRIVRS</sequence>
<dbReference type="PANTHER" id="PTHR48086">
    <property type="entry name" value="SODIUM/PROLINE SYMPORTER-RELATED"/>
    <property type="match status" value="1"/>
</dbReference>
<evidence type="ECO:0000256" key="3">
    <source>
        <dbReference type="ARBA" id="ARBA00022448"/>
    </source>
</evidence>
<dbReference type="CDD" id="cd11475">
    <property type="entry name" value="SLC5sbd_PutP"/>
    <property type="match status" value="1"/>
</dbReference>
<evidence type="ECO:0000256" key="7">
    <source>
        <dbReference type="ARBA" id="ARBA00022970"/>
    </source>
</evidence>
<dbReference type="NCBIfam" id="TIGR00813">
    <property type="entry name" value="sss"/>
    <property type="match status" value="1"/>
</dbReference>
<evidence type="ECO:0000256" key="10">
    <source>
        <dbReference type="ARBA" id="ARBA00023065"/>
    </source>
</evidence>
<dbReference type="FunFam" id="1.20.1730.10:FF:000002">
    <property type="entry name" value="Sodium/proline symporter"/>
    <property type="match status" value="1"/>
</dbReference>
<feature type="transmembrane region" description="Helical" evidence="15">
    <location>
        <begin position="446"/>
        <end position="463"/>
    </location>
</feature>
<keyword evidence="10 15" id="KW-0406">Ion transport</keyword>
<keyword evidence="3 15" id="KW-0813">Transport</keyword>
<evidence type="ECO:0000256" key="9">
    <source>
        <dbReference type="ARBA" id="ARBA00023053"/>
    </source>
</evidence>
<dbReference type="GO" id="GO:0015824">
    <property type="term" value="P:proline transport"/>
    <property type="evidence" value="ECO:0007669"/>
    <property type="project" value="UniProtKB-UniRule"/>
</dbReference>
<comment type="similarity">
    <text evidence="2 14">Belongs to the sodium:solute symporter (SSF) (TC 2.A.21) family.</text>
</comment>
<keyword evidence="8 15" id="KW-1133">Transmembrane helix</keyword>
<dbReference type="Gene3D" id="1.20.1730.10">
    <property type="entry name" value="Sodium/glucose cotransporter"/>
    <property type="match status" value="1"/>
</dbReference>
<comment type="caution">
    <text evidence="16">The sequence shown here is derived from an EMBL/GenBank/DDBJ whole genome shotgun (WGS) entry which is preliminary data.</text>
</comment>
<feature type="transmembrane region" description="Helical" evidence="15">
    <location>
        <begin position="282"/>
        <end position="309"/>
    </location>
</feature>
<evidence type="ECO:0000256" key="11">
    <source>
        <dbReference type="ARBA" id="ARBA00023136"/>
    </source>
</evidence>
<feature type="transmembrane region" description="Helical" evidence="15">
    <location>
        <begin position="201"/>
        <end position="221"/>
    </location>
</feature>
<keyword evidence="17" id="KW-1185">Reference proteome</keyword>
<organism evidence="16 17">
    <name type="scientific">Macrococcus epidermidis</name>
    <dbReference type="NCBI Taxonomy" id="1902580"/>
    <lineage>
        <taxon>Bacteria</taxon>
        <taxon>Bacillati</taxon>
        <taxon>Bacillota</taxon>
        <taxon>Bacilli</taxon>
        <taxon>Bacillales</taxon>
        <taxon>Staphylococcaceae</taxon>
        <taxon>Macrococcus</taxon>
    </lineage>
</organism>
<name>A0A327ZSU1_9STAP</name>
<keyword evidence="7 15" id="KW-0029">Amino-acid transport</keyword>
<dbReference type="GO" id="GO:0005298">
    <property type="term" value="F:proline:sodium symporter activity"/>
    <property type="evidence" value="ECO:0007669"/>
    <property type="project" value="UniProtKB-UniRule"/>
</dbReference>
<keyword evidence="9 15" id="KW-0915">Sodium</keyword>
<keyword evidence="12 15" id="KW-0739">Sodium transport</keyword>
<evidence type="ECO:0000256" key="6">
    <source>
        <dbReference type="ARBA" id="ARBA00022847"/>
    </source>
</evidence>
<dbReference type="GO" id="GO:0015193">
    <property type="term" value="F:L-proline transmembrane transporter activity"/>
    <property type="evidence" value="ECO:0007669"/>
    <property type="project" value="TreeGrafter"/>
</dbReference>
<evidence type="ECO:0000256" key="12">
    <source>
        <dbReference type="ARBA" id="ARBA00023201"/>
    </source>
</evidence>
<evidence type="ECO:0000256" key="14">
    <source>
        <dbReference type="RuleBase" id="RU362091"/>
    </source>
</evidence>
<dbReference type="InterPro" id="IPR011851">
    <property type="entry name" value="Na/Pro_symporter"/>
</dbReference>
<evidence type="ECO:0000256" key="15">
    <source>
        <dbReference type="RuleBase" id="RU366012"/>
    </source>
</evidence>
<dbReference type="GO" id="GO:0005886">
    <property type="term" value="C:plasma membrane"/>
    <property type="evidence" value="ECO:0007669"/>
    <property type="project" value="UniProtKB-SubCell"/>
</dbReference>
<keyword evidence="11 15" id="KW-0472">Membrane</keyword>
<feature type="transmembrane region" description="Helical" evidence="15">
    <location>
        <begin position="137"/>
        <end position="153"/>
    </location>
</feature>
<dbReference type="AlphaFoldDB" id="A0A327ZSU1"/>
<evidence type="ECO:0000256" key="1">
    <source>
        <dbReference type="ARBA" id="ARBA00004651"/>
    </source>
</evidence>
<feature type="transmembrane region" description="Helical" evidence="15">
    <location>
        <begin position="173"/>
        <end position="194"/>
    </location>
</feature>
<reference evidence="16 17" key="1">
    <citation type="journal article" date="2018" name="Front. Microbiol.">
        <title>Description and Comparative Genomics of Macrococcus caseolyticus subsp. hominis subsp. nov., Macrococcus goetzii sp. nov., Macrococcus epidermidis sp. nov., and Macrococcus bohemicus sp. nov., Novel Macrococci From Human Clinical Material With Virulence Potential and Suspected Uptake of Foreign DNA by Natural Transformation.</title>
        <authorList>
            <person name="Maslanova I."/>
            <person name="Wertheimer Z."/>
            <person name="Sedlacek I."/>
            <person name="Svec P."/>
            <person name="Indrakova A."/>
            <person name="Kovarovic V."/>
            <person name="Schumann P."/>
            <person name="Sproer C."/>
            <person name="Kralova S."/>
            <person name="Sedo O."/>
            <person name="Kristofova L."/>
            <person name="Vrbovska V."/>
            <person name="Fuzik T."/>
            <person name="Petras P."/>
            <person name="Zdrahal Z."/>
            <person name="Ruzickova V."/>
            <person name="Doskar J."/>
            <person name="Pantucek R."/>
        </authorList>
    </citation>
    <scope>NUCLEOTIDE SEQUENCE [LARGE SCALE GENOMIC DNA]</scope>
    <source>
        <strain evidence="16 17">01/688</strain>
    </source>
</reference>
<feature type="transmembrane region" description="Helical" evidence="15">
    <location>
        <begin position="409"/>
        <end position="434"/>
    </location>
</feature>
<feature type="transmembrane region" description="Helical" evidence="15">
    <location>
        <begin position="383"/>
        <end position="403"/>
    </location>
</feature>
<evidence type="ECO:0000256" key="2">
    <source>
        <dbReference type="ARBA" id="ARBA00006434"/>
    </source>
</evidence>
<feature type="transmembrane region" description="Helical" evidence="15">
    <location>
        <begin position="50"/>
        <end position="75"/>
    </location>
</feature>
<dbReference type="PROSITE" id="PS50283">
    <property type="entry name" value="NA_SOLUT_SYMP_3"/>
    <property type="match status" value="1"/>
</dbReference>
<comment type="catalytic activity">
    <reaction evidence="13">
        <text>L-proline(in) + Na(+)(in) = L-proline(out) + Na(+)(out)</text>
        <dbReference type="Rhea" id="RHEA:28967"/>
        <dbReference type="ChEBI" id="CHEBI:29101"/>
        <dbReference type="ChEBI" id="CHEBI:60039"/>
    </reaction>
</comment>
<comment type="function">
    <text evidence="15">Catalyzes the sodium-dependent uptake of extracellular L-proline.</text>
</comment>
<keyword evidence="4 15" id="KW-1003">Cell membrane</keyword>
<protein>
    <recommendedName>
        <fullName evidence="15">Sodium/proline symporter</fullName>
    </recommendedName>
    <alternativeName>
        <fullName evidence="15">Proline permease</fullName>
    </alternativeName>
</protein>